<dbReference type="STRING" id="945553.A0A0D2PCE9"/>
<keyword evidence="1 2" id="KW-0539">Nucleus</keyword>
<dbReference type="AlphaFoldDB" id="A0A0D2PCE9"/>
<dbReference type="OrthoDB" id="1741717at2759"/>
<protein>
    <recommendedName>
        <fullName evidence="4">YEATS domain-containing protein</fullName>
    </recommendedName>
</protein>
<feature type="domain" description="YEATS" evidence="4">
    <location>
        <begin position="351"/>
        <end position="506"/>
    </location>
</feature>
<dbReference type="InterPro" id="IPR058706">
    <property type="entry name" value="zf-C2H2_AHC1-like"/>
</dbReference>
<accession>A0A0D2PCE9</accession>
<sequence>MDPIPSNARDFDDVVPSSGGIMSDIKAEVDLEIAMREQLAKTIEARISWGMLLKEALEHGNEPTSQESFRNVALDALSTLETPSMYILGTEPAPPPKTASQTVRHSPRRTFQTFKPKPTFLYTRSNPAARQDGGSHNLYILKCPICSKTSFTSLQGLLNHARLSHNFEWGTHDECIRACAVVDNTIDIKAGTEVGLGPSGILPGLQTIFQNAVGVNSRELMDVPGEKSNTDATARDSKMEEDYLNQTLGLHEDSPALAPFLRKETVRRQIRVWEEDVDISGSHQGTNVAATKVRWKMPFSHRNFAEISAVDSAHTTEQPPPTEGVEQGVLRESEEVHSAPPSVLAQRLISNESRFCFRARIVITDRSLSVRKDQMPEDCKNYTHKWMISVDAPAYAHHITTILNAIEVTPANPSVSIPLSPPTTEPPFVVVGVADKPFLAKVQLSFSGTVEEICPDQRVIFEHWVDLDPIGDRGVVLGQDQVLDVELDKNTVLRPPRLGYTPIVSKSLWNQMPIIKTPQQQVTISRNDPVVTDSLESQAVLTKLAKLFPMTQGGRPSTFTVPYKLVPTQAYFKTLVVGRRKAIEFGRARAIQDAYSTHIQSLQNTNLLPMSVAEVYSWLLQNNHFIKVMEDSVGVLVKQEIPEPAIKEESSRSHKEPETSPWCRICGLELSRHAGMDAVKTEPSTIKEEESSVLSQPYAAQSILVSGDTCPIVPRALQLVKLPRIELHHSMAIERRGLDRTRVHSMVGSPQALVSAADPRLTLCIRRLVENLGLSKFRPALKTAENPTTYPVDALGEHHLDIRNTVAPYALLALLTKSFVRVLVERGLEVANRDKIIAAGLSSSRPQKGNRRGQATPSRIMTPTHILSGILTRGRGRCTAPDPLDTVVLLCLSRLGVAADPDTPEAGSQDEPLPRVKMEE</sequence>
<dbReference type="OMA" id="HTHRWRL"/>
<dbReference type="InterPro" id="IPR055129">
    <property type="entry name" value="YEATS_dom"/>
</dbReference>
<evidence type="ECO:0000256" key="1">
    <source>
        <dbReference type="ARBA" id="ARBA00023242"/>
    </source>
</evidence>
<feature type="region of interest" description="Disordered" evidence="3">
    <location>
        <begin position="311"/>
        <end position="337"/>
    </location>
</feature>
<dbReference type="Proteomes" id="UP000054270">
    <property type="component" value="Unassembled WGS sequence"/>
</dbReference>
<dbReference type="InterPro" id="IPR038704">
    <property type="entry name" value="YEAST_sf"/>
</dbReference>
<dbReference type="Pfam" id="PF22951">
    <property type="entry name" value="3HBD"/>
    <property type="match status" value="1"/>
</dbReference>
<feature type="region of interest" description="Disordered" evidence="3">
    <location>
        <begin position="900"/>
        <end position="920"/>
    </location>
</feature>
<evidence type="ECO:0000259" key="4">
    <source>
        <dbReference type="PROSITE" id="PS51037"/>
    </source>
</evidence>
<dbReference type="Pfam" id="PF25909">
    <property type="entry name" value="zf-C2H2_AHC1"/>
    <property type="match status" value="1"/>
</dbReference>
<dbReference type="GO" id="GO:0005634">
    <property type="term" value="C:nucleus"/>
    <property type="evidence" value="ECO:0007669"/>
    <property type="project" value="UniProtKB-SubCell"/>
</dbReference>
<organism evidence="5 6">
    <name type="scientific">Hypholoma sublateritium (strain FD-334 SS-4)</name>
    <dbReference type="NCBI Taxonomy" id="945553"/>
    <lineage>
        <taxon>Eukaryota</taxon>
        <taxon>Fungi</taxon>
        <taxon>Dikarya</taxon>
        <taxon>Basidiomycota</taxon>
        <taxon>Agaricomycotina</taxon>
        <taxon>Agaricomycetes</taxon>
        <taxon>Agaricomycetidae</taxon>
        <taxon>Agaricales</taxon>
        <taxon>Agaricineae</taxon>
        <taxon>Strophariaceae</taxon>
        <taxon>Hypholoma</taxon>
    </lineage>
</organism>
<dbReference type="PROSITE" id="PS51037">
    <property type="entry name" value="YEATS"/>
    <property type="match status" value="1"/>
</dbReference>
<evidence type="ECO:0000256" key="2">
    <source>
        <dbReference type="PROSITE-ProRule" id="PRU00376"/>
    </source>
</evidence>
<proteinExistence type="predicted"/>
<evidence type="ECO:0000313" key="5">
    <source>
        <dbReference type="EMBL" id="KJA26196.1"/>
    </source>
</evidence>
<reference evidence="6" key="1">
    <citation type="submission" date="2014-04" db="EMBL/GenBank/DDBJ databases">
        <title>Evolutionary Origins and Diversification of the Mycorrhizal Mutualists.</title>
        <authorList>
            <consortium name="DOE Joint Genome Institute"/>
            <consortium name="Mycorrhizal Genomics Consortium"/>
            <person name="Kohler A."/>
            <person name="Kuo A."/>
            <person name="Nagy L.G."/>
            <person name="Floudas D."/>
            <person name="Copeland A."/>
            <person name="Barry K.W."/>
            <person name="Cichocki N."/>
            <person name="Veneault-Fourrey C."/>
            <person name="LaButti K."/>
            <person name="Lindquist E.A."/>
            <person name="Lipzen A."/>
            <person name="Lundell T."/>
            <person name="Morin E."/>
            <person name="Murat C."/>
            <person name="Riley R."/>
            <person name="Ohm R."/>
            <person name="Sun H."/>
            <person name="Tunlid A."/>
            <person name="Henrissat B."/>
            <person name="Grigoriev I.V."/>
            <person name="Hibbett D.S."/>
            <person name="Martin F."/>
        </authorList>
    </citation>
    <scope>NUCLEOTIDE SEQUENCE [LARGE SCALE GENOMIC DNA]</scope>
    <source>
        <strain evidence="6">FD-334 SS-4</strain>
    </source>
</reference>
<evidence type="ECO:0000313" key="6">
    <source>
        <dbReference type="Proteomes" id="UP000054270"/>
    </source>
</evidence>
<comment type="subcellular location">
    <subcellularLocation>
        <location evidence="2">Nucleus</location>
    </subcellularLocation>
</comment>
<name>A0A0D2PCE9_HYPSF</name>
<dbReference type="InterPro" id="IPR055127">
    <property type="entry name" value="YEATS2_3HBD"/>
</dbReference>
<dbReference type="EMBL" id="KN817528">
    <property type="protein sequence ID" value="KJA26196.1"/>
    <property type="molecule type" value="Genomic_DNA"/>
</dbReference>
<evidence type="ECO:0000256" key="3">
    <source>
        <dbReference type="SAM" id="MobiDB-lite"/>
    </source>
</evidence>
<gene>
    <name evidence="5" type="ORF">HYPSUDRAFT_36446</name>
</gene>
<keyword evidence="6" id="KW-1185">Reference proteome</keyword>
<dbReference type="Gene3D" id="2.60.40.1970">
    <property type="entry name" value="YEATS domain"/>
    <property type="match status" value="1"/>
</dbReference>